<proteinExistence type="predicted"/>
<accession>A6HT12</accession>
<reference evidence="1 2" key="1">
    <citation type="submission" date="2005-09" db="EMBL/GenBank/DDBJ databases">
        <authorList>
            <person name="Mural R.J."/>
            <person name="Li P.W."/>
            <person name="Adams M.D."/>
            <person name="Amanatides P.G."/>
            <person name="Baden-Tillson H."/>
            <person name="Barnstead M."/>
            <person name="Chin S.H."/>
            <person name="Dew I."/>
            <person name="Evans C.A."/>
            <person name="Ferriera S."/>
            <person name="Flanigan M."/>
            <person name="Fosler C."/>
            <person name="Glodek A."/>
            <person name="Gu Z."/>
            <person name="Holt R.A."/>
            <person name="Jennings D."/>
            <person name="Kraft C.L."/>
            <person name="Lu F."/>
            <person name="Nguyen T."/>
            <person name="Nusskern D.R."/>
            <person name="Pfannkoch C.M."/>
            <person name="Sitter C."/>
            <person name="Sutton G.G."/>
            <person name="Venter J.C."/>
            <person name="Wang Z."/>
            <person name="Woodage T."/>
            <person name="Zheng X.H."/>
            <person name="Zhong F."/>
        </authorList>
    </citation>
    <scope>NUCLEOTIDE SEQUENCE [LARGE SCALE GENOMIC DNA]</scope>
    <source>
        <strain>BN</strain>
        <strain evidence="2">Sprague-Dawley</strain>
    </source>
</reference>
<evidence type="ECO:0000313" key="2">
    <source>
        <dbReference type="Proteomes" id="UP000234681"/>
    </source>
</evidence>
<dbReference type="Proteomes" id="UP000234681">
    <property type="component" value="Chromosome 7"/>
</dbReference>
<organism evidence="1 2">
    <name type="scientific">Rattus norvegicus</name>
    <name type="common">Rat</name>
    <dbReference type="NCBI Taxonomy" id="10116"/>
    <lineage>
        <taxon>Eukaryota</taxon>
        <taxon>Metazoa</taxon>
        <taxon>Chordata</taxon>
        <taxon>Craniata</taxon>
        <taxon>Vertebrata</taxon>
        <taxon>Euteleostomi</taxon>
        <taxon>Mammalia</taxon>
        <taxon>Eutheria</taxon>
        <taxon>Euarchontoglires</taxon>
        <taxon>Glires</taxon>
        <taxon>Rodentia</taxon>
        <taxon>Myomorpha</taxon>
        <taxon>Muroidea</taxon>
        <taxon>Muridae</taxon>
        <taxon>Murinae</taxon>
        <taxon>Rattus</taxon>
    </lineage>
</organism>
<gene>
    <name evidence="1" type="ORF">rCG_59841</name>
</gene>
<sequence length="14" mass="1700">MHHHPPTININILY</sequence>
<name>A6HT12_RAT</name>
<feature type="non-terminal residue" evidence="1">
    <location>
        <position position="14"/>
    </location>
</feature>
<evidence type="ECO:0000313" key="1">
    <source>
        <dbReference type="EMBL" id="EDM15710.1"/>
    </source>
</evidence>
<dbReference type="EMBL" id="CH473950">
    <property type="protein sequence ID" value="EDM15710.1"/>
    <property type="molecule type" value="Genomic_DNA"/>
</dbReference>
<protein>
    <submittedName>
        <fullName evidence="1">RCG59841</fullName>
    </submittedName>
</protein>